<keyword evidence="2" id="KW-1185">Reference proteome</keyword>
<dbReference type="EMBL" id="CM042009">
    <property type="protein sequence ID" value="KAI3790922.1"/>
    <property type="molecule type" value="Genomic_DNA"/>
</dbReference>
<reference evidence="1 2" key="2">
    <citation type="journal article" date="2022" name="Mol. Ecol. Resour.">
        <title>The genomes of chicory, endive, great burdock and yacon provide insights into Asteraceae paleo-polyploidization history and plant inulin production.</title>
        <authorList>
            <person name="Fan W."/>
            <person name="Wang S."/>
            <person name="Wang H."/>
            <person name="Wang A."/>
            <person name="Jiang F."/>
            <person name="Liu H."/>
            <person name="Zhao H."/>
            <person name="Xu D."/>
            <person name="Zhang Y."/>
        </authorList>
    </citation>
    <scope>NUCLEOTIDE SEQUENCE [LARGE SCALE GENOMIC DNA]</scope>
    <source>
        <strain evidence="2">cv. Punajuju</strain>
        <tissue evidence="1">Leaves</tissue>
    </source>
</reference>
<organism evidence="1 2">
    <name type="scientific">Cichorium intybus</name>
    <name type="common">Chicory</name>
    <dbReference type="NCBI Taxonomy" id="13427"/>
    <lineage>
        <taxon>Eukaryota</taxon>
        <taxon>Viridiplantae</taxon>
        <taxon>Streptophyta</taxon>
        <taxon>Embryophyta</taxon>
        <taxon>Tracheophyta</taxon>
        <taxon>Spermatophyta</taxon>
        <taxon>Magnoliopsida</taxon>
        <taxon>eudicotyledons</taxon>
        <taxon>Gunneridae</taxon>
        <taxon>Pentapetalae</taxon>
        <taxon>asterids</taxon>
        <taxon>campanulids</taxon>
        <taxon>Asterales</taxon>
        <taxon>Asteraceae</taxon>
        <taxon>Cichorioideae</taxon>
        <taxon>Cichorieae</taxon>
        <taxon>Cichoriinae</taxon>
        <taxon>Cichorium</taxon>
    </lineage>
</organism>
<accession>A0ACB9H5W9</accession>
<protein>
    <submittedName>
        <fullName evidence="1">Uncharacterized protein</fullName>
    </submittedName>
</protein>
<proteinExistence type="predicted"/>
<evidence type="ECO:0000313" key="1">
    <source>
        <dbReference type="EMBL" id="KAI3790922.1"/>
    </source>
</evidence>
<reference evidence="2" key="1">
    <citation type="journal article" date="2022" name="Mol. Ecol. Resour.">
        <title>The genomes of chicory, endive, great burdock and yacon provide insights into Asteraceae palaeo-polyploidization history and plant inulin production.</title>
        <authorList>
            <person name="Fan W."/>
            <person name="Wang S."/>
            <person name="Wang H."/>
            <person name="Wang A."/>
            <person name="Jiang F."/>
            <person name="Liu H."/>
            <person name="Zhao H."/>
            <person name="Xu D."/>
            <person name="Zhang Y."/>
        </authorList>
    </citation>
    <scope>NUCLEOTIDE SEQUENCE [LARGE SCALE GENOMIC DNA]</scope>
    <source>
        <strain evidence="2">cv. Punajuju</strain>
    </source>
</reference>
<gene>
    <name evidence="1" type="ORF">L2E82_04358</name>
</gene>
<comment type="caution">
    <text evidence="1">The sequence shown here is derived from an EMBL/GenBank/DDBJ whole genome shotgun (WGS) entry which is preliminary data.</text>
</comment>
<dbReference type="Proteomes" id="UP001055811">
    <property type="component" value="Linkage Group LG01"/>
</dbReference>
<evidence type="ECO:0000313" key="2">
    <source>
        <dbReference type="Proteomes" id="UP001055811"/>
    </source>
</evidence>
<sequence length="188" mass="21797">MPSDLLGLIHTNVCGPFRTMTRSSERYFITFIDDFSRFGYVYLMNTNMKLLKSSKYSKRNHTSLPHSFWGYALETVARIVNMVPTKKDFIMNKASRSPIDLQEIRETQPIVENNTPPDTMEPETVIQMPNGTPTVRRSSRPRQELDRYGFFILEEEVFLVDQCEPTIFMAATADPLSDKWLEAMRAEI</sequence>
<name>A0ACB9H5W9_CICIN</name>